<protein>
    <recommendedName>
        <fullName evidence="1">HTH cro/C1-type domain-containing protein</fullName>
    </recommendedName>
</protein>
<name>A0A0B2JYM9_9FIRM</name>
<evidence type="ECO:0000313" key="2">
    <source>
        <dbReference type="EMBL" id="KHM51067.1"/>
    </source>
</evidence>
<gene>
    <name evidence="2" type="ORF">NZ47_11735</name>
</gene>
<dbReference type="InterPro" id="IPR001387">
    <property type="entry name" value="Cro/C1-type_HTH"/>
</dbReference>
<evidence type="ECO:0000313" key="3">
    <source>
        <dbReference type="Proteomes" id="UP000030993"/>
    </source>
</evidence>
<dbReference type="Gene3D" id="1.10.260.40">
    <property type="entry name" value="lambda repressor-like DNA-binding domains"/>
    <property type="match status" value="1"/>
</dbReference>
<reference evidence="2 3" key="1">
    <citation type="journal article" date="2013" name="PLoS ONE">
        <title>Identification and characterization of three novel lipases belonging to families II and V from Anaerovibrio lipolyticus 5ST.</title>
        <authorList>
            <person name="Prive F."/>
            <person name="Kaderbhai N.N."/>
            <person name="Girdwood S."/>
            <person name="Worgan H.J."/>
            <person name="Pinloche E."/>
            <person name="Scollan N.D."/>
            <person name="Huws S.A."/>
            <person name="Newbold C.J."/>
        </authorList>
    </citation>
    <scope>NUCLEOTIDE SEQUENCE [LARGE SCALE GENOMIC DNA]</scope>
    <source>
        <strain evidence="2 3">5S</strain>
    </source>
</reference>
<dbReference type="InterPro" id="IPR010982">
    <property type="entry name" value="Lambda_DNA-bd_dom_sf"/>
</dbReference>
<dbReference type="PROSITE" id="PS50943">
    <property type="entry name" value="HTH_CROC1"/>
    <property type="match status" value="1"/>
</dbReference>
<comment type="caution">
    <text evidence="2">The sequence shown here is derived from an EMBL/GenBank/DDBJ whole genome shotgun (WGS) entry which is preliminary data.</text>
</comment>
<dbReference type="SUPFAM" id="SSF47413">
    <property type="entry name" value="lambda repressor-like DNA-binding domains"/>
    <property type="match status" value="1"/>
</dbReference>
<organism evidence="2 3">
    <name type="scientific">Anaerovibrio lipolyticus</name>
    <dbReference type="NCBI Taxonomy" id="82374"/>
    <lineage>
        <taxon>Bacteria</taxon>
        <taxon>Bacillati</taxon>
        <taxon>Bacillota</taxon>
        <taxon>Negativicutes</taxon>
        <taxon>Selenomonadales</taxon>
        <taxon>Selenomonadaceae</taxon>
        <taxon>Anaerovibrio</taxon>
    </lineage>
</organism>
<accession>A0A0B2JYM9</accession>
<dbReference type="AlphaFoldDB" id="A0A0B2JYM9"/>
<dbReference type="InterPro" id="IPR025051">
    <property type="entry name" value="DUF3990"/>
</dbReference>
<sequence length="284" mass="32859">MKYNFPDDLKAIRAILGLTQSELASQIGIEQVTISRNEIGKTTPSAKILETIYGYAFKNNINLNKLKEMLWLDNLSPNHKLLFHGAKSEIVGNIDLQKSRRNNDFGQGFYTGEKYEQAISFISGFDKSCVYLIDFFDTGLTHKQYSVDQEWMMTIAYYRGALDEYKNHPIIKKLAEESRFYDYIIAPIADNRMFQIINSFIYGEITDEQCKHCLAATNLGYQYVFLTEKSLGNLKLIEKCYVSNNERNHYKNIRSADTKLGDDKVKLARIKYRGKGHYIDEILK</sequence>
<dbReference type="Proteomes" id="UP000030993">
    <property type="component" value="Unassembled WGS sequence"/>
</dbReference>
<dbReference type="Pfam" id="PF13151">
    <property type="entry name" value="DUF3990"/>
    <property type="match status" value="1"/>
</dbReference>
<proteinExistence type="predicted"/>
<dbReference type="SMART" id="SM00530">
    <property type="entry name" value="HTH_XRE"/>
    <property type="match status" value="1"/>
</dbReference>
<dbReference type="EMBL" id="JSCE01000216">
    <property type="protein sequence ID" value="KHM51067.1"/>
    <property type="molecule type" value="Genomic_DNA"/>
</dbReference>
<keyword evidence="3" id="KW-1185">Reference proteome</keyword>
<evidence type="ECO:0000259" key="1">
    <source>
        <dbReference type="PROSITE" id="PS50943"/>
    </source>
</evidence>
<feature type="domain" description="HTH cro/C1-type" evidence="1">
    <location>
        <begin position="9"/>
        <end position="52"/>
    </location>
</feature>
<dbReference type="CDD" id="cd00093">
    <property type="entry name" value="HTH_XRE"/>
    <property type="match status" value="1"/>
</dbReference>
<dbReference type="GO" id="GO:0003677">
    <property type="term" value="F:DNA binding"/>
    <property type="evidence" value="ECO:0007669"/>
    <property type="project" value="InterPro"/>
</dbReference>
<dbReference type="Pfam" id="PF01381">
    <property type="entry name" value="HTH_3"/>
    <property type="match status" value="1"/>
</dbReference>
<dbReference type="RefSeq" id="WP_039211005.1">
    <property type="nucleotide sequence ID" value="NZ_JSCE01000216.1"/>
</dbReference>
<dbReference type="STRING" id="82374.NZ47_11735"/>